<keyword evidence="4" id="KW-0808">Transferase</keyword>
<dbReference type="Gene3D" id="3.30.450.20">
    <property type="entry name" value="PAS domain"/>
    <property type="match status" value="1"/>
</dbReference>
<evidence type="ECO:0000256" key="6">
    <source>
        <dbReference type="ARBA" id="ARBA00022777"/>
    </source>
</evidence>
<dbReference type="SUPFAM" id="SSF48452">
    <property type="entry name" value="TPR-like"/>
    <property type="match status" value="1"/>
</dbReference>
<dbReference type="SUPFAM" id="SSF55874">
    <property type="entry name" value="ATPase domain of HSP90 chaperone/DNA topoisomerase II/histidine kinase"/>
    <property type="match status" value="1"/>
</dbReference>
<organism evidence="11 12">
    <name type="scientific">Rhodocytophaga aerolata</name>
    <dbReference type="NCBI Taxonomy" id="455078"/>
    <lineage>
        <taxon>Bacteria</taxon>
        <taxon>Pseudomonadati</taxon>
        <taxon>Bacteroidota</taxon>
        <taxon>Cytophagia</taxon>
        <taxon>Cytophagales</taxon>
        <taxon>Rhodocytophagaceae</taxon>
        <taxon>Rhodocytophaga</taxon>
    </lineage>
</organism>
<name>A0ABT8RDA1_9BACT</name>
<comment type="catalytic activity">
    <reaction evidence="1">
        <text>ATP + protein L-histidine = ADP + protein N-phospho-L-histidine.</text>
        <dbReference type="EC" id="2.7.13.3"/>
    </reaction>
</comment>
<keyword evidence="3" id="KW-0597">Phosphoprotein</keyword>
<reference evidence="11" key="1">
    <citation type="submission" date="2023-07" db="EMBL/GenBank/DDBJ databases">
        <title>The genome sequence of Rhodocytophaga aerolata KACC 12507.</title>
        <authorList>
            <person name="Zhang X."/>
        </authorList>
    </citation>
    <scope>NUCLEOTIDE SEQUENCE</scope>
    <source>
        <strain evidence="11">KACC 12507</strain>
    </source>
</reference>
<keyword evidence="6" id="KW-0418">Kinase</keyword>
<dbReference type="PROSITE" id="PS50109">
    <property type="entry name" value="HIS_KIN"/>
    <property type="match status" value="1"/>
</dbReference>
<dbReference type="PANTHER" id="PTHR41523:SF8">
    <property type="entry name" value="ETHYLENE RESPONSE SENSOR PROTEIN"/>
    <property type="match status" value="1"/>
</dbReference>
<dbReference type="EC" id="2.7.13.3" evidence="2"/>
<dbReference type="EMBL" id="JAUKPO010000021">
    <property type="protein sequence ID" value="MDO1449696.1"/>
    <property type="molecule type" value="Genomic_DNA"/>
</dbReference>
<dbReference type="InterPro" id="IPR045957">
    <property type="entry name" value="DUF6377"/>
</dbReference>
<evidence type="ECO:0000259" key="10">
    <source>
        <dbReference type="PROSITE" id="PS50109"/>
    </source>
</evidence>
<feature type="domain" description="Histidine kinase" evidence="10">
    <location>
        <begin position="400"/>
        <end position="594"/>
    </location>
</feature>
<dbReference type="Proteomes" id="UP001168528">
    <property type="component" value="Unassembled WGS sequence"/>
</dbReference>
<dbReference type="InterPro" id="IPR036890">
    <property type="entry name" value="HATPase_C_sf"/>
</dbReference>
<keyword evidence="8" id="KW-0175">Coiled coil</keyword>
<accession>A0ABT8RDA1</accession>
<keyword evidence="9" id="KW-0472">Membrane</keyword>
<evidence type="ECO:0000256" key="7">
    <source>
        <dbReference type="ARBA" id="ARBA00022840"/>
    </source>
</evidence>
<keyword evidence="9" id="KW-0812">Transmembrane</keyword>
<feature type="coiled-coil region" evidence="8">
    <location>
        <begin position="373"/>
        <end position="400"/>
    </location>
</feature>
<evidence type="ECO:0000256" key="2">
    <source>
        <dbReference type="ARBA" id="ARBA00012438"/>
    </source>
</evidence>
<evidence type="ECO:0000313" key="12">
    <source>
        <dbReference type="Proteomes" id="UP001168528"/>
    </source>
</evidence>
<keyword evidence="5" id="KW-0547">Nucleotide-binding</keyword>
<comment type="caution">
    <text evidence="11">The sequence shown here is derived from an EMBL/GenBank/DDBJ whole genome shotgun (WGS) entry which is preliminary data.</text>
</comment>
<keyword evidence="7" id="KW-0067">ATP-binding</keyword>
<dbReference type="Gene3D" id="3.30.565.10">
    <property type="entry name" value="Histidine kinase-like ATPase, C-terminal domain"/>
    <property type="match status" value="1"/>
</dbReference>
<evidence type="ECO:0000256" key="8">
    <source>
        <dbReference type="SAM" id="Coils"/>
    </source>
</evidence>
<dbReference type="InterPro" id="IPR003594">
    <property type="entry name" value="HATPase_dom"/>
</dbReference>
<sequence>MKLLQKATFIIYIQYSLYGLLWIACCTKGYSQAGNDQWIETLNQTIEQSQKYDEEKLIKIEGLYQSFPQNQQANLFENYLQLYNEYVFFNCDSAYAYAKKLQETAVAANDSSQMAYAGMKLGFVLLSSGMFKEAFDWLSNISTHHLAHDQKAEYYTLLARCYYDLADYNQDKFYSPHYTTQANGYIDSALVLFPEHSFNHRYYRGLQYIRNFEFDTASHYLAQLLDQTDLSLHQLAMTAATLSDVYSRKGANDTAIYLLSRAAIADIQSSTKENQAIFHLATLLYKEGDFKNASRFIQKAADDAHFYGSRQRKLQLSEILPLIEAKKLTQLEGEKRSIITYAIVITLSFVLLTGLTVIIVKQVKKLKSQQKVIRKKNRTLQQILTEKEDLLAEKEWLLKEIHHRVKNNLHMVTSLLESQSAYLEDNALSAIRDSQHRVFAMSLIHQKLYQSEKVASIDMSVYLHELVQYLQDSFDTNQHIRFQFHLEPIELNVSQAVPIGLILNEAITNAVKHAFPPATDGIITVEMTETEEHEFLLSVADNGIGYPADFHLQKANSLGIKLMKGLSEDIGAQFKIKSHPDDGTRVSIVFTIEKASQQIHPSSLAHKLD</sequence>
<dbReference type="Pfam" id="PF02518">
    <property type="entry name" value="HATPase_c"/>
    <property type="match status" value="1"/>
</dbReference>
<keyword evidence="12" id="KW-1185">Reference proteome</keyword>
<dbReference type="RefSeq" id="WP_302040499.1">
    <property type="nucleotide sequence ID" value="NZ_JAUKPO010000021.1"/>
</dbReference>
<dbReference type="PANTHER" id="PTHR41523">
    <property type="entry name" value="TWO-COMPONENT SYSTEM SENSOR PROTEIN"/>
    <property type="match status" value="1"/>
</dbReference>
<gene>
    <name evidence="11" type="ORF">Q0590_25690</name>
</gene>
<dbReference type="InterPro" id="IPR011990">
    <property type="entry name" value="TPR-like_helical_dom_sf"/>
</dbReference>
<dbReference type="Gene3D" id="1.25.40.10">
    <property type="entry name" value="Tetratricopeptide repeat domain"/>
    <property type="match status" value="1"/>
</dbReference>
<dbReference type="PROSITE" id="PS51257">
    <property type="entry name" value="PROKAR_LIPOPROTEIN"/>
    <property type="match status" value="1"/>
</dbReference>
<dbReference type="Pfam" id="PF19904">
    <property type="entry name" value="DUF6377"/>
    <property type="match status" value="1"/>
</dbReference>
<proteinExistence type="predicted"/>
<evidence type="ECO:0000256" key="5">
    <source>
        <dbReference type="ARBA" id="ARBA00022741"/>
    </source>
</evidence>
<evidence type="ECO:0000256" key="3">
    <source>
        <dbReference type="ARBA" id="ARBA00022553"/>
    </source>
</evidence>
<dbReference type="SMART" id="SM00387">
    <property type="entry name" value="HATPase_c"/>
    <property type="match status" value="1"/>
</dbReference>
<feature type="transmembrane region" description="Helical" evidence="9">
    <location>
        <begin position="338"/>
        <end position="360"/>
    </location>
</feature>
<evidence type="ECO:0000256" key="1">
    <source>
        <dbReference type="ARBA" id="ARBA00000085"/>
    </source>
</evidence>
<dbReference type="InterPro" id="IPR005467">
    <property type="entry name" value="His_kinase_dom"/>
</dbReference>
<evidence type="ECO:0000256" key="4">
    <source>
        <dbReference type="ARBA" id="ARBA00022679"/>
    </source>
</evidence>
<evidence type="ECO:0000313" key="11">
    <source>
        <dbReference type="EMBL" id="MDO1449696.1"/>
    </source>
</evidence>
<protein>
    <recommendedName>
        <fullName evidence="2">histidine kinase</fullName>
        <ecNumber evidence="2">2.7.13.3</ecNumber>
    </recommendedName>
</protein>
<keyword evidence="9" id="KW-1133">Transmembrane helix</keyword>
<evidence type="ECO:0000256" key="9">
    <source>
        <dbReference type="SAM" id="Phobius"/>
    </source>
</evidence>